<dbReference type="GO" id="GO:0016788">
    <property type="term" value="F:hydrolase activity, acting on ester bonds"/>
    <property type="evidence" value="ECO:0007669"/>
    <property type="project" value="UniProtKB-ARBA"/>
</dbReference>
<comment type="caution">
    <text evidence="2">The sequence shown here is derived from an EMBL/GenBank/DDBJ whole genome shotgun (WGS) entry which is preliminary data.</text>
</comment>
<evidence type="ECO:0000313" key="2">
    <source>
        <dbReference type="EMBL" id="GGI49005.1"/>
    </source>
</evidence>
<dbReference type="RefSeq" id="WP_229746994.1">
    <property type="nucleotide sequence ID" value="NZ_BMDO01000001.1"/>
</dbReference>
<dbReference type="InterPro" id="IPR036514">
    <property type="entry name" value="SGNH_hydro_sf"/>
</dbReference>
<gene>
    <name evidence="2" type="ORF">GCM10011425_02170</name>
</gene>
<dbReference type="EMBL" id="BMDO01000001">
    <property type="protein sequence ID" value="GGI49005.1"/>
    <property type="molecule type" value="Genomic_DNA"/>
</dbReference>
<keyword evidence="3" id="KW-1185">Reference proteome</keyword>
<dbReference type="InterPro" id="IPR013830">
    <property type="entry name" value="SGNH_hydro"/>
</dbReference>
<protein>
    <recommendedName>
        <fullName evidence="1">SGNH hydrolase-type esterase domain-containing protein</fullName>
    </recommendedName>
</protein>
<feature type="domain" description="SGNH hydrolase-type esterase" evidence="1">
    <location>
        <begin position="57"/>
        <end position="207"/>
    </location>
</feature>
<dbReference type="AlphaFoldDB" id="A0A917J6Y5"/>
<accession>A0A917J6Y5</accession>
<dbReference type="SUPFAM" id="SSF52266">
    <property type="entry name" value="SGNH hydrolase"/>
    <property type="match status" value="1"/>
</dbReference>
<reference evidence="2" key="1">
    <citation type="journal article" date="2014" name="Int. J. Syst. Evol. Microbiol.">
        <title>Complete genome sequence of Corynebacterium casei LMG S-19264T (=DSM 44701T), isolated from a smear-ripened cheese.</title>
        <authorList>
            <consortium name="US DOE Joint Genome Institute (JGI-PGF)"/>
            <person name="Walter F."/>
            <person name="Albersmeier A."/>
            <person name="Kalinowski J."/>
            <person name="Ruckert C."/>
        </authorList>
    </citation>
    <scope>NUCLEOTIDE SEQUENCE</scope>
    <source>
        <strain evidence="2">CCM 8711</strain>
    </source>
</reference>
<evidence type="ECO:0000259" key="1">
    <source>
        <dbReference type="Pfam" id="PF13472"/>
    </source>
</evidence>
<proteinExistence type="predicted"/>
<evidence type="ECO:0000313" key="3">
    <source>
        <dbReference type="Proteomes" id="UP000662074"/>
    </source>
</evidence>
<name>A0A917J6Y5_9SPHI</name>
<sequence>MKLKILIVLFFTGYSMLALGQQKPPFWDEIQNFKKKDSLNAPAKGGILFIGSSSFTRWNDLETVYKNYGAINRGFGGSTLVDANYYIKDIVFPYDARQVAIYSGENDIASGASAIETLNRFATLFTGIRNNQPNVPLIYISMKQSPSRLKFAQTVIHANALIKEYMSHYKATQFVDVDTKMLNKDGTLRPELFMPDMLHMKPAGYDIWIKLLTPYLIKK</sequence>
<reference evidence="2" key="2">
    <citation type="submission" date="2020-09" db="EMBL/GenBank/DDBJ databases">
        <authorList>
            <person name="Sun Q."/>
            <person name="Sedlacek I."/>
        </authorList>
    </citation>
    <scope>NUCLEOTIDE SEQUENCE</scope>
    <source>
        <strain evidence="2">CCM 8711</strain>
    </source>
</reference>
<dbReference type="Pfam" id="PF13472">
    <property type="entry name" value="Lipase_GDSL_2"/>
    <property type="match status" value="1"/>
</dbReference>
<dbReference type="Gene3D" id="3.40.50.1110">
    <property type="entry name" value="SGNH hydrolase"/>
    <property type="match status" value="1"/>
</dbReference>
<organism evidence="2 3">
    <name type="scientific">Mucilaginibacter galii</name>
    <dbReference type="NCBI Taxonomy" id="2005073"/>
    <lineage>
        <taxon>Bacteria</taxon>
        <taxon>Pseudomonadati</taxon>
        <taxon>Bacteroidota</taxon>
        <taxon>Sphingobacteriia</taxon>
        <taxon>Sphingobacteriales</taxon>
        <taxon>Sphingobacteriaceae</taxon>
        <taxon>Mucilaginibacter</taxon>
    </lineage>
</organism>
<dbReference type="Proteomes" id="UP000662074">
    <property type="component" value="Unassembled WGS sequence"/>
</dbReference>